<dbReference type="GO" id="GO:0005853">
    <property type="term" value="C:eukaryotic translation elongation factor 1 complex"/>
    <property type="evidence" value="ECO:0007669"/>
    <property type="project" value="InterPro"/>
</dbReference>
<dbReference type="Pfam" id="PF00736">
    <property type="entry name" value="EF1_GNE"/>
    <property type="match status" value="1"/>
</dbReference>
<comment type="similarity">
    <text evidence="1">Belongs to the EF-1-beta/EF-1-delta family.</text>
</comment>
<dbReference type="InterPro" id="IPR049720">
    <property type="entry name" value="EF1B_bsu/dsu"/>
</dbReference>
<feature type="region of interest" description="Disordered" evidence="4">
    <location>
        <begin position="75"/>
        <end position="141"/>
    </location>
</feature>
<feature type="compositionally biased region" description="Basic and acidic residues" evidence="4">
    <location>
        <begin position="119"/>
        <end position="135"/>
    </location>
</feature>
<feature type="domain" description="Translation elongation factor EF1B beta/delta subunit guanine nucleotide exchange" evidence="5">
    <location>
        <begin position="146"/>
        <end position="233"/>
    </location>
</feature>
<feature type="compositionally biased region" description="Low complexity" evidence="4">
    <location>
        <begin position="75"/>
        <end position="86"/>
    </location>
</feature>
<dbReference type="InterPro" id="IPR014717">
    <property type="entry name" value="Transl_elong_EF1B/ribsomal_bS6"/>
</dbReference>
<dbReference type="SUPFAM" id="SSF47616">
    <property type="entry name" value="GST C-terminal domain-like"/>
    <property type="match status" value="1"/>
</dbReference>
<dbReference type="GO" id="GO:0003746">
    <property type="term" value="F:translation elongation factor activity"/>
    <property type="evidence" value="ECO:0007669"/>
    <property type="project" value="UniProtKB-KW"/>
</dbReference>
<proteinExistence type="inferred from homology"/>
<evidence type="ECO:0000256" key="2">
    <source>
        <dbReference type="ARBA" id="ARBA00022768"/>
    </source>
</evidence>
<dbReference type="Gene3D" id="3.30.70.60">
    <property type="match status" value="1"/>
</dbReference>
<sequence>MPGKFPTVDALEKHLATRSYITGYALSQDDKTELQALASIPSAGTHPNVFRWAAHIVALTGLNVIVGGSAAPATAAPSAKKAAPAADDFDDMFGGDDDEELNEEGETAAEAAATKARHERMETARKLKEEKDAKDGKKKAEKAPEKSLLVLDVKPWEADTDLEAVWHMIKEYKQEGLAWGESYKLEPVAYGIKKLVMTCTIVDALVLVDDITENIEALEEHVQSCTVASMNKI</sequence>
<evidence type="ECO:0000256" key="1">
    <source>
        <dbReference type="ARBA" id="ARBA00007411"/>
    </source>
</evidence>
<gene>
    <name evidence="6" type="ORF">SELO1098_LOCUS10447</name>
</gene>
<organism evidence="6">
    <name type="scientific">Spumella elongata</name>
    <dbReference type="NCBI Taxonomy" id="89044"/>
    <lineage>
        <taxon>Eukaryota</taxon>
        <taxon>Sar</taxon>
        <taxon>Stramenopiles</taxon>
        <taxon>Ochrophyta</taxon>
        <taxon>Chrysophyceae</taxon>
        <taxon>Chromulinales</taxon>
        <taxon>Chromulinaceae</taxon>
        <taxon>Spumella</taxon>
    </lineage>
</organism>
<evidence type="ECO:0000313" key="6">
    <source>
        <dbReference type="EMBL" id="CAE0281613.1"/>
    </source>
</evidence>
<name>A0A7S3M510_9STRA</name>
<protein>
    <recommendedName>
        <fullName evidence="5">Translation elongation factor EF1B beta/delta subunit guanine nucleotide exchange domain-containing protein</fullName>
    </recommendedName>
</protein>
<dbReference type="FunFam" id="3.30.70.60:FF:000001">
    <property type="entry name" value="Elongation factor 1-beta 1 like"/>
    <property type="match status" value="1"/>
</dbReference>
<reference evidence="6" key="1">
    <citation type="submission" date="2021-01" db="EMBL/GenBank/DDBJ databases">
        <authorList>
            <person name="Corre E."/>
            <person name="Pelletier E."/>
            <person name="Niang G."/>
            <person name="Scheremetjew M."/>
            <person name="Finn R."/>
            <person name="Kale V."/>
            <person name="Holt S."/>
            <person name="Cochrane G."/>
            <person name="Meng A."/>
            <person name="Brown T."/>
            <person name="Cohen L."/>
        </authorList>
    </citation>
    <scope>NUCLEOTIDE SEQUENCE</scope>
    <source>
        <strain evidence="6">CCAP 955/1</strain>
    </source>
</reference>
<dbReference type="InterPro" id="IPR036282">
    <property type="entry name" value="Glutathione-S-Trfase_C_sf"/>
</dbReference>
<dbReference type="EMBL" id="HBIC01020919">
    <property type="protein sequence ID" value="CAE0281613.1"/>
    <property type="molecule type" value="Transcribed_RNA"/>
</dbReference>
<accession>A0A7S3M510</accession>
<dbReference type="InterPro" id="IPR014038">
    <property type="entry name" value="EF1B_bsu/dsu_GNE"/>
</dbReference>
<dbReference type="GO" id="GO:0005829">
    <property type="term" value="C:cytosol"/>
    <property type="evidence" value="ECO:0007669"/>
    <property type="project" value="TreeGrafter"/>
</dbReference>
<evidence type="ECO:0000256" key="3">
    <source>
        <dbReference type="ARBA" id="ARBA00022917"/>
    </source>
</evidence>
<dbReference type="AlphaFoldDB" id="A0A7S3M510"/>
<keyword evidence="2" id="KW-0251">Elongation factor</keyword>
<evidence type="ECO:0000259" key="5">
    <source>
        <dbReference type="SMART" id="SM00888"/>
    </source>
</evidence>
<dbReference type="InterPro" id="IPR036219">
    <property type="entry name" value="eEF-1beta-like_sf"/>
</dbReference>
<dbReference type="GO" id="GO:0005085">
    <property type="term" value="F:guanyl-nucleotide exchange factor activity"/>
    <property type="evidence" value="ECO:0007669"/>
    <property type="project" value="TreeGrafter"/>
</dbReference>
<dbReference type="PANTHER" id="PTHR11595:SF21">
    <property type="entry name" value="ELONGATION FACTOR 1-BETA"/>
    <property type="match status" value="1"/>
</dbReference>
<keyword evidence="3" id="KW-0648">Protein biosynthesis</keyword>
<dbReference type="CDD" id="cd00292">
    <property type="entry name" value="EF1B"/>
    <property type="match status" value="1"/>
</dbReference>
<dbReference type="SUPFAM" id="SSF54984">
    <property type="entry name" value="eEF-1beta-like"/>
    <property type="match status" value="1"/>
</dbReference>
<feature type="compositionally biased region" description="Acidic residues" evidence="4">
    <location>
        <begin position="87"/>
        <end position="107"/>
    </location>
</feature>
<dbReference type="SMART" id="SM00888">
    <property type="entry name" value="EF1_GNE"/>
    <property type="match status" value="1"/>
</dbReference>
<dbReference type="PANTHER" id="PTHR11595">
    <property type="entry name" value="EF-HAND AND COILED-COIL DOMAIN-CONTAINING FAMILY MEMBER"/>
    <property type="match status" value="1"/>
</dbReference>
<evidence type="ECO:0000256" key="4">
    <source>
        <dbReference type="SAM" id="MobiDB-lite"/>
    </source>
</evidence>